<feature type="domain" description="DUF302" evidence="1">
    <location>
        <begin position="67"/>
        <end position="124"/>
    </location>
</feature>
<dbReference type="InterPro" id="IPR005180">
    <property type="entry name" value="DUF302"/>
</dbReference>
<dbReference type="PANTHER" id="PTHR38342:SF2">
    <property type="entry name" value="INNER MEMBRANE OR EXPORTED"/>
    <property type="match status" value="1"/>
</dbReference>
<organism evidence="2 3">
    <name type="scientific">Alicyclobacillus fastidiosus</name>
    <dbReference type="NCBI Taxonomy" id="392011"/>
    <lineage>
        <taxon>Bacteria</taxon>
        <taxon>Bacillati</taxon>
        <taxon>Bacillota</taxon>
        <taxon>Bacilli</taxon>
        <taxon>Bacillales</taxon>
        <taxon>Alicyclobacillaceae</taxon>
        <taxon>Alicyclobacillus</taxon>
    </lineage>
</organism>
<reference evidence="2 3" key="1">
    <citation type="journal article" date="2024" name="Int. J. Mol. Sci.">
        <title>Exploration of Alicyclobacillus spp. Genome in Search of Antibiotic Resistance.</title>
        <authorList>
            <person name="Bucka-Kolendo J."/>
            <person name="Kiousi D.E."/>
            <person name="Dekowska A."/>
            <person name="Mikolajczuk-Szczyrba A."/>
            <person name="Karadedos D.M."/>
            <person name="Michael P."/>
            <person name="Galanis A."/>
            <person name="Sokolowska B."/>
        </authorList>
    </citation>
    <scope>NUCLEOTIDE SEQUENCE [LARGE SCALE GENOMIC DNA]</scope>
    <source>
        <strain evidence="2 3">KKP 3000</strain>
    </source>
</reference>
<protein>
    <submittedName>
        <fullName evidence="2">DUF302 domain-containing protein</fullName>
    </submittedName>
</protein>
<dbReference type="SUPFAM" id="SSF103247">
    <property type="entry name" value="TT1751-like"/>
    <property type="match status" value="1"/>
</dbReference>
<evidence type="ECO:0000259" key="1">
    <source>
        <dbReference type="Pfam" id="PF03625"/>
    </source>
</evidence>
<dbReference type="EMBL" id="JBDXSU010000018">
    <property type="protein sequence ID" value="MFB5192252.1"/>
    <property type="molecule type" value="Genomic_DNA"/>
</dbReference>
<accession>A0ABV5AJ58</accession>
<evidence type="ECO:0000313" key="3">
    <source>
        <dbReference type="Proteomes" id="UP001579974"/>
    </source>
</evidence>
<dbReference type="Proteomes" id="UP001579974">
    <property type="component" value="Unassembled WGS sequence"/>
</dbReference>
<sequence>MDKKLSMIVQQAKATPVSSSSGTQSTEIIQFTQSASSKSFDSTVSALKHSVSSNGMMILGNLNQVGALKTTGLQLKGAESFFVGNPVVGKNMFQMDPAVGTELPMRVYVWVDNNGKTHVGYYQPSALLGTINSELGVKGAMMDKKLSMIVKQATS</sequence>
<dbReference type="CDD" id="cd14797">
    <property type="entry name" value="DUF302"/>
    <property type="match status" value="1"/>
</dbReference>
<gene>
    <name evidence="2" type="ORF">KKP3000_001047</name>
</gene>
<proteinExistence type="predicted"/>
<dbReference type="InterPro" id="IPR035923">
    <property type="entry name" value="TT1751-like_sf"/>
</dbReference>
<dbReference type="Gene3D" id="3.30.310.70">
    <property type="entry name" value="TT1751-like domain"/>
    <property type="match status" value="1"/>
</dbReference>
<name>A0ABV5AJ58_9BACL</name>
<keyword evidence="3" id="KW-1185">Reference proteome</keyword>
<comment type="caution">
    <text evidence="2">The sequence shown here is derived from an EMBL/GenBank/DDBJ whole genome shotgun (WGS) entry which is preliminary data.</text>
</comment>
<evidence type="ECO:0000313" key="2">
    <source>
        <dbReference type="EMBL" id="MFB5192252.1"/>
    </source>
</evidence>
<dbReference type="PANTHER" id="PTHR38342">
    <property type="entry name" value="SLR5037 PROTEIN"/>
    <property type="match status" value="1"/>
</dbReference>
<dbReference type="Pfam" id="PF03625">
    <property type="entry name" value="DUF302"/>
    <property type="match status" value="1"/>
</dbReference>